<dbReference type="Pfam" id="PF00010">
    <property type="entry name" value="HLH"/>
    <property type="match status" value="1"/>
</dbReference>
<name>A0A0N0NL63_9EURO</name>
<dbReference type="STRING" id="1664694.A0A0N0NL63"/>
<feature type="region of interest" description="Disordered" evidence="1">
    <location>
        <begin position="122"/>
        <end position="188"/>
    </location>
</feature>
<dbReference type="OrthoDB" id="2133190at2759"/>
<evidence type="ECO:0000313" key="4">
    <source>
        <dbReference type="Proteomes" id="UP000038010"/>
    </source>
</evidence>
<evidence type="ECO:0000256" key="1">
    <source>
        <dbReference type="SAM" id="MobiDB-lite"/>
    </source>
</evidence>
<protein>
    <recommendedName>
        <fullName evidence="2">BHLH domain-containing protein</fullName>
    </recommendedName>
</protein>
<sequence>MGDYGQSQQAYFYGAGLLNDPAQYEAEERTLAANTAAGLPNGMRWSSGRLDHNINNQSNMAASGLLNPYSIAPASMPYAYGSTATGTYTQQWSGTANTFEQNAVPQPEHGDPRMHLDREEIGRGLPQTSRRRDSRDSQWSQITTNDSATSSMPEHTVTPRSHPKTKSKPRMASPDMPSTHKKHKTWSTRPHSIIEKKYRENLNNKILQLHDALLETKRLPMLRRGDQASARISKQEIIANAIKYVNEMELNARHMDEQIELNSQLIERLTKKIEDLEGGT</sequence>
<dbReference type="PROSITE" id="PS50888">
    <property type="entry name" value="BHLH"/>
    <property type="match status" value="1"/>
</dbReference>
<dbReference type="InterPro" id="IPR011598">
    <property type="entry name" value="bHLH_dom"/>
</dbReference>
<comment type="caution">
    <text evidence="3">The sequence shown here is derived from an EMBL/GenBank/DDBJ whole genome shotgun (WGS) entry which is preliminary data.</text>
</comment>
<dbReference type="GO" id="GO:0046983">
    <property type="term" value="F:protein dimerization activity"/>
    <property type="evidence" value="ECO:0007669"/>
    <property type="project" value="InterPro"/>
</dbReference>
<dbReference type="EMBL" id="LFJN01000018">
    <property type="protein sequence ID" value="KPI38669.1"/>
    <property type="molecule type" value="Genomic_DNA"/>
</dbReference>
<dbReference type="GeneID" id="28736086"/>
<evidence type="ECO:0000259" key="2">
    <source>
        <dbReference type="PROSITE" id="PS50888"/>
    </source>
</evidence>
<dbReference type="SUPFAM" id="SSF47459">
    <property type="entry name" value="HLH, helix-loop-helix DNA-binding domain"/>
    <property type="match status" value="1"/>
</dbReference>
<dbReference type="Gene3D" id="4.10.280.10">
    <property type="entry name" value="Helix-loop-helix DNA-binding domain"/>
    <property type="match status" value="1"/>
</dbReference>
<accession>A0A0N0NL63</accession>
<proteinExistence type="predicted"/>
<feature type="compositionally biased region" description="Polar residues" evidence="1">
    <location>
        <begin position="142"/>
        <end position="153"/>
    </location>
</feature>
<reference evidence="3 4" key="1">
    <citation type="submission" date="2015-06" db="EMBL/GenBank/DDBJ databases">
        <title>Draft genome of the ant-associated black yeast Phialophora attae CBS 131958.</title>
        <authorList>
            <person name="Moreno L.F."/>
            <person name="Stielow B.J."/>
            <person name="de Hoog S."/>
            <person name="Vicente V.A."/>
            <person name="Weiss V.A."/>
            <person name="de Vries M."/>
            <person name="Cruz L.M."/>
            <person name="Souza E.M."/>
        </authorList>
    </citation>
    <scope>NUCLEOTIDE SEQUENCE [LARGE SCALE GENOMIC DNA]</scope>
    <source>
        <strain evidence="3 4">CBS 131958</strain>
    </source>
</reference>
<keyword evidence="4" id="KW-1185">Reference proteome</keyword>
<evidence type="ECO:0000313" key="3">
    <source>
        <dbReference type="EMBL" id="KPI38669.1"/>
    </source>
</evidence>
<dbReference type="AlphaFoldDB" id="A0A0N0NL63"/>
<dbReference type="Proteomes" id="UP000038010">
    <property type="component" value="Unassembled WGS sequence"/>
</dbReference>
<gene>
    <name evidence="3" type="ORF">AB675_4092</name>
</gene>
<organism evidence="3 4">
    <name type="scientific">Cyphellophora attinorum</name>
    <dbReference type="NCBI Taxonomy" id="1664694"/>
    <lineage>
        <taxon>Eukaryota</taxon>
        <taxon>Fungi</taxon>
        <taxon>Dikarya</taxon>
        <taxon>Ascomycota</taxon>
        <taxon>Pezizomycotina</taxon>
        <taxon>Eurotiomycetes</taxon>
        <taxon>Chaetothyriomycetidae</taxon>
        <taxon>Chaetothyriales</taxon>
        <taxon>Cyphellophoraceae</taxon>
        <taxon>Cyphellophora</taxon>
    </lineage>
</organism>
<dbReference type="VEuPathDB" id="FungiDB:AB675_4092"/>
<feature type="domain" description="BHLH" evidence="2">
    <location>
        <begin position="186"/>
        <end position="248"/>
    </location>
</feature>
<dbReference type="InterPro" id="IPR036638">
    <property type="entry name" value="HLH_DNA-bd_sf"/>
</dbReference>
<dbReference type="RefSeq" id="XP_017998632.1">
    <property type="nucleotide sequence ID" value="XM_018144206.1"/>
</dbReference>